<evidence type="ECO:0000313" key="2">
    <source>
        <dbReference type="Proteomes" id="UP000013015"/>
    </source>
</evidence>
<dbReference type="AlphaFoldDB" id="N6X5R2"/>
<sequence>MRKLAGAQTRCLPFQDSARQRSGMRIRGVASHGLLSQTKLRNDPYSGLPWYGVLHNREHRPHVRAGIDRPIMAAAAPNSTMLTWELGLMLALTAPPSARAPCLRGSWEIVEGTILGGNSSTMPRWELGLTGEVGLVWRNGARASRGPQVGPAGAQVGLAEAHVGPQVGLGTHNPESPFMIFLLISANPLALVRFPRRASDL</sequence>
<reference evidence="1 2" key="1">
    <citation type="submission" date="2013-03" db="EMBL/GenBank/DDBJ databases">
        <title>Reference genome for the Human Microbiome Project.</title>
        <authorList>
            <person name="Aqrawi P."/>
            <person name="Ayvaz T."/>
            <person name="Bess C."/>
            <person name="Blankenburg K."/>
            <person name="Coyle M."/>
            <person name="Deng J."/>
            <person name="Forbes L."/>
            <person name="Fowler G."/>
            <person name="Francisco L."/>
            <person name="Fu Q."/>
            <person name="Gibbs R."/>
            <person name="Gross S."/>
            <person name="Gubbala S."/>
            <person name="Hale W."/>
            <person name="Hemphill L."/>
            <person name="Highlander S."/>
            <person name="Hirani K."/>
            <person name="Jackson L."/>
            <person name="Jakkamsetti A."/>
            <person name="Javaid M."/>
            <person name="Jayaseelan J.C."/>
            <person name="Jiang H."/>
            <person name="Joshi V."/>
            <person name="Korchina V."/>
            <person name="Kovar C."/>
            <person name="Lara F."/>
            <person name="Lee S."/>
            <person name="Liu Y."/>
            <person name="Mata R."/>
            <person name="Mathew T."/>
            <person name="Munidasa M."/>
            <person name="Muzny D."/>
            <person name="Nazareth L."/>
            <person name="Ngo R."/>
            <person name="Nguyen L."/>
            <person name="Nguyen N."/>
            <person name="Okwuonu G."/>
            <person name="Ongeri F."/>
            <person name="Palculict T."/>
            <person name="Patil S."/>
            <person name="Petrosino J."/>
            <person name="Pham C."/>
            <person name="Pham P."/>
            <person name="Pu L.-L."/>
            <person name="Qin X."/>
            <person name="Qu J."/>
            <person name="Reid J."/>
            <person name="Ross M."/>
            <person name="Ruth R."/>
            <person name="Saada N."/>
            <person name="San Lucas F."/>
            <person name="Santibanez J."/>
            <person name="Shang Y."/>
            <person name="Simmons D."/>
            <person name="Song X.-Z."/>
            <person name="Tang L.-Y."/>
            <person name="Thornton R."/>
            <person name="Warren J."/>
            <person name="Weissenberger G."/>
            <person name="Wilczek-Boney K."/>
            <person name="Worley K."/>
            <person name="Youmans B."/>
            <person name="Zhang J."/>
            <person name="Zhang L."/>
            <person name="Zhao Z."/>
            <person name="Zhou C."/>
            <person name="Zhu D."/>
            <person name="Zhu Y."/>
        </authorList>
    </citation>
    <scope>NUCLEOTIDE SEQUENCE [LARGE SCALE GENOMIC DNA]</scope>
    <source>
        <strain evidence="1 2">F0333</strain>
    </source>
</reference>
<protein>
    <submittedName>
        <fullName evidence="1">Uncharacterized protein</fullName>
    </submittedName>
</protein>
<dbReference type="HOGENOM" id="CLU_1358035_0_0_11"/>
<accession>N6X5R2</accession>
<comment type="caution">
    <text evidence="1">The sequence shown here is derived from an EMBL/GenBank/DDBJ whole genome shotgun (WGS) entry which is preliminary data.</text>
</comment>
<organism evidence="1 2">
    <name type="scientific">Schaalia cardiffensis F0333</name>
    <dbReference type="NCBI Taxonomy" id="888050"/>
    <lineage>
        <taxon>Bacteria</taxon>
        <taxon>Bacillati</taxon>
        <taxon>Actinomycetota</taxon>
        <taxon>Actinomycetes</taxon>
        <taxon>Actinomycetales</taxon>
        <taxon>Actinomycetaceae</taxon>
        <taxon>Schaalia</taxon>
    </lineage>
</organism>
<gene>
    <name evidence="1" type="ORF">HMPREF9004_0200</name>
</gene>
<dbReference type="EMBL" id="AQHZ01000003">
    <property type="protein sequence ID" value="ENO19056.1"/>
    <property type="molecule type" value="Genomic_DNA"/>
</dbReference>
<proteinExistence type="predicted"/>
<evidence type="ECO:0000313" key="1">
    <source>
        <dbReference type="EMBL" id="ENO19056.1"/>
    </source>
</evidence>
<dbReference type="STRING" id="888050.HMPREF9004_0200"/>
<name>N6X5R2_9ACTO</name>
<keyword evidence="2" id="KW-1185">Reference proteome</keyword>
<dbReference type="Proteomes" id="UP000013015">
    <property type="component" value="Unassembled WGS sequence"/>
</dbReference>